<dbReference type="STRING" id="741276.A0A2S5B542"/>
<dbReference type="SUPFAM" id="SSF50985">
    <property type="entry name" value="RCC1/BLIP-II"/>
    <property type="match status" value="1"/>
</dbReference>
<dbReference type="PANTHER" id="PTHR45982:SF1">
    <property type="entry name" value="REGULATOR OF CHROMOSOME CONDENSATION"/>
    <property type="match status" value="1"/>
</dbReference>
<dbReference type="EMBL" id="PJQD01000072">
    <property type="protein sequence ID" value="POY71904.1"/>
    <property type="molecule type" value="Genomic_DNA"/>
</dbReference>
<accession>A0A2S5B542</accession>
<gene>
    <name evidence="3" type="ORF">BMF94_5265</name>
</gene>
<dbReference type="InterPro" id="IPR009091">
    <property type="entry name" value="RCC1/BLIP-II"/>
</dbReference>
<feature type="region of interest" description="Disordered" evidence="2">
    <location>
        <begin position="678"/>
        <end position="728"/>
    </location>
</feature>
<dbReference type="Gene3D" id="1.20.1280.50">
    <property type="match status" value="1"/>
</dbReference>
<protein>
    <recommendedName>
        <fullName evidence="5">F-box domain-containing protein</fullName>
    </recommendedName>
</protein>
<dbReference type="InterPro" id="IPR036047">
    <property type="entry name" value="F-box-like_dom_sf"/>
</dbReference>
<feature type="region of interest" description="Disordered" evidence="2">
    <location>
        <begin position="511"/>
        <end position="537"/>
    </location>
</feature>
<dbReference type="InterPro" id="IPR051553">
    <property type="entry name" value="Ran_GTPase-activating"/>
</dbReference>
<organism evidence="3 4">
    <name type="scientific">Rhodotorula taiwanensis</name>
    <dbReference type="NCBI Taxonomy" id="741276"/>
    <lineage>
        <taxon>Eukaryota</taxon>
        <taxon>Fungi</taxon>
        <taxon>Dikarya</taxon>
        <taxon>Basidiomycota</taxon>
        <taxon>Pucciniomycotina</taxon>
        <taxon>Microbotryomycetes</taxon>
        <taxon>Sporidiobolales</taxon>
        <taxon>Sporidiobolaceae</taxon>
        <taxon>Rhodotorula</taxon>
    </lineage>
</organism>
<evidence type="ECO:0000256" key="2">
    <source>
        <dbReference type="SAM" id="MobiDB-lite"/>
    </source>
</evidence>
<dbReference type="Proteomes" id="UP000237144">
    <property type="component" value="Unassembled WGS sequence"/>
</dbReference>
<dbReference type="AlphaFoldDB" id="A0A2S5B542"/>
<dbReference type="Gene3D" id="2.130.10.30">
    <property type="entry name" value="Regulator of chromosome condensation 1/beta-lactamase-inhibitor protein II"/>
    <property type="match status" value="3"/>
</dbReference>
<dbReference type="PRINTS" id="PR00633">
    <property type="entry name" value="RCCNDNSATION"/>
</dbReference>
<dbReference type="CDD" id="cd09917">
    <property type="entry name" value="F-box_SF"/>
    <property type="match status" value="1"/>
</dbReference>
<dbReference type="OrthoDB" id="61110at2759"/>
<comment type="caution">
    <text evidence="3">The sequence shown here is derived from an EMBL/GenBank/DDBJ whole genome shotgun (WGS) entry which is preliminary data.</text>
</comment>
<sequence>MSDEDALSRLPADVLVDAVLAAMAPRSLCSLASTCHRWRRFISAEGSPCEILWQRRAAKDFKFPVHATGRRTGWSRLYGRLASGGAWVWGVSHQQSRSQLLMGAGGPLQSYTREKELIVAELQTQAAQNGRLGLPVHSSVAVPDSIRKRLIRGGIPIPTQIRLPDSPAVIVAGGWSFHALTTAGEVISWGEMQPSTGMMPVRELSAPVCTLAPQRLPQMEEIGPIQQIAAGRDHVVMLGEDGQVWEFRSVGRVAALSDADGRWGAIADPDFEQRRAIASVHAGWSYSAALTTSGDAYIWWRPDMGKLHRAALAAGEAAEGYDNTRDGVAVPLQVTSLKLPELPLVEECAETIAKLACGDEFVIALSSSGRVYQLDVSLPQMRDDEMRSASVQQVEHDFITRRREWTYLRAFSELDAAAEGGDRVAPRISHITAHFNTFAAYSVPSSGAIANSVVLLGHKGSTLPQVIPELQNIGVIELAHGDYHNLALTLSGRILSWGAFSAGALGLGHPELPNTPLSPKPPADSADTAGRAAQVAPPAPAGLMQRAQAFLPPMPTVPPQLAGLLPGGLIGGPGPVVGARPRRVDAPDRVDKPTQVEFDTQLTSERKRNKKEPFVYSITAAGWHSACLAVELDDSASLAASVIPGETEREEGEEPVIDFHLARTAADHMTRNHTIRRADRDERPRTNATDATDELNGMTARVEQMRFDLAPTGAPSNPFGPTAPDARQ</sequence>
<evidence type="ECO:0008006" key="5">
    <source>
        <dbReference type="Google" id="ProtNLM"/>
    </source>
</evidence>
<dbReference type="PANTHER" id="PTHR45982">
    <property type="entry name" value="REGULATOR OF CHROMOSOME CONDENSATION"/>
    <property type="match status" value="1"/>
</dbReference>
<proteinExistence type="predicted"/>
<name>A0A2S5B542_9BASI</name>
<evidence type="ECO:0000313" key="3">
    <source>
        <dbReference type="EMBL" id="POY71904.1"/>
    </source>
</evidence>
<dbReference type="InterPro" id="IPR000408">
    <property type="entry name" value="Reg_chr_condens"/>
</dbReference>
<evidence type="ECO:0000313" key="4">
    <source>
        <dbReference type="Proteomes" id="UP000237144"/>
    </source>
</evidence>
<keyword evidence="4" id="KW-1185">Reference proteome</keyword>
<reference evidence="3 4" key="1">
    <citation type="journal article" date="2018" name="Front. Microbiol.">
        <title>Prospects for Fungal Bioremediation of Acidic Radioactive Waste Sites: Characterization and Genome Sequence of Rhodotorula taiwanensis MD1149.</title>
        <authorList>
            <person name="Tkavc R."/>
            <person name="Matrosova V.Y."/>
            <person name="Grichenko O.E."/>
            <person name="Gostincar C."/>
            <person name="Volpe R.P."/>
            <person name="Klimenkova P."/>
            <person name="Gaidamakova E.K."/>
            <person name="Zhou C.E."/>
            <person name="Stewart B.J."/>
            <person name="Lyman M.G."/>
            <person name="Malfatti S.A."/>
            <person name="Rubinfeld B."/>
            <person name="Courtot M."/>
            <person name="Singh J."/>
            <person name="Dalgard C.L."/>
            <person name="Hamilton T."/>
            <person name="Frey K.G."/>
            <person name="Gunde-Cimerman N."/>
            <person name="Dugan L."/>
            <person name="Daly M.J."/>
        </authorList>
    </citation>
    <scope>NUCLEOTIDE SEQUENCE [LARGE SCALE GENOMIC DNA]</scope>
    <source>
        <strain evidence="3 4">MD1149</strain>
    </source>
</reference>
<evidence type="ECO:0000256" key="1">
    <source>
        <dbReference type="PROSITE-ProRule" id="PRU00235"/>
    </source>
</evidence>
<feature type="repeat" description="RCC1" evidence="1">
    <location>
        <begin position="184"/>
        <end position="241"/>
    </location>
</feature>
<dbReference type="PROSITE" id="PS50012">
    <property type="entry name" value="RCC1_3"/>
    <property type="match status" value="1"/>
</dbReference>
<dbReference type="SUPFAM" id="SSF81383">
    <property type="entry name" value="F-box domain"/>
    <property type="match status" value="1"/>
</dbReference>